<sequence>MNHAVADATTIIFFMQHWSRMHECMFSPEGYQGETLSEPIFAPHLVDEQSARALEGRDTPSLLAKAQELPTLRNELYTSKKNTTLPDRLEKPTPFGPGDVIPVGDCDQSRLMASYMLHFPKDVIDTIWEAAREQAGPNVSRQAAVVSYIWLAIARSRGWEDSEVEKQTNLFMTLDMRRRLGLPSTLLGSTVTVAHIKYNGYDAISKNHGHLASRIWDTLSKYDEVGLRATLLDVAEGKPLISPAAWLSGRSILYSSLCHTNMYAVSFDGMSPALASPAFAGKGGMIGLLRARPVGDTCGYPLSRFYDEGINMFFELDRVSLTRLLEDPVMQIFRRPVIT</sequence>
<proteinExistence type="predicted"/>
<reference evidence="2 3" key="1">
    <citation type="submission" date="2021-07" db="EMBL/GenBank/DDBJ databases">
        <title>Genome data of Colletotrichum spaethianum.</title>
        <authorList>
            <person name="Utami Y.D."/>
            <person name="Hiruma K."/>
        </authorList>
    </citation>
    <scope>NUCLEOTIDE SEQUENCE [LARGE SCALE GENOMIC DNA]</scope>
    <source>
        <strain evidence="2 3">MAFF 242679</strain>
    </source>
</reference>
<dbReference type="PANTHER" id="PTHR31642">
    <property type="entry name" value="TRICHOTHECENE 3-O-ACETYLTRANSFERASE"/>
    <property type="match status" value="1"/>
</dbReference>
<dbReference type="EMBL" id="BPPX01000029">
    <property type="protein sequence ID" value="GJC87923.1"/>
    <property type="molecule type" value="Genomic_DNA"/>
</dbReference>
<accession>A0AA37GXM9</accession>
<dbReference type="InterPro" id="IPR050317">
    <property type="entry name" value="Plant_Fungal_Acyltransferase"/>
</dbReference>
<evidence type="ECO:0000256" key="1">
    <source>
        <dbReference type="ARBA" id="ARBA00022679"/>
    </source>
</evidence>
<dbReference type="Pfam" id="PF02458">
    <property type="entry name" value="Transferase"/>
    <property type="match status" value="1"/>
</dbReference>
<dbReference type="AlphaFoldDB" id="A0AA37GXM9"/>
<keyword evidence="3" id="KW-1185">Reference proteome</keyword>
<dbReference type="InterPro" id="IPR023213">
    <property type="entry name" value="CAT-like_dom_sf"/>
</dbReference>
<dbReference type="GO" id="GO:0016747">
    <property type="term" value="F:acyltransferase activity, transferring groups other than amino-acyl groups"/>
    <property type="evidence" value="ECO:0007669"/>
    <property type="project" value="TreeGrafter"/>
</dbReference>
<protein>
    <submittedName>
        <fullName evidence="2">Putrescine hydroxycinnamoyltransferase 3</fullName>
    </submittedName>
</protein>
<organism evidence="2 3">
    <name type="scientific">Colletotrichum liriopes</name>
    <dbReference type="NCBI Taxonomy" id="708192"/>
    <lineage>
        <taxon>Eukaryota</taxon>
        <taxon>Fungi</taxon>
        <taxon>Dikarya</taxon>
        <taxon>Ascomycota</taxon>
        <taxon>Pezizomycotina</taxon>
        <taxon>Sordariomycetes</taxon>
        <taxon>Hypocreomycetidae</taxon>
        <taxon>Glomerellales</taxon>
        <taxon>Glomerellaceae</taxon>
        <taxon>Colletotrichum</taxon>
        <taxon>Colletotrichum spaethianum species complex</taxon>
    </lineage>
</organism>
<dbReference type="Gene3D" id="3.30.559.10">
    <property type="entry name" value="Chloramphenicol acetyltransferase-like domain"/>
    <property type="match status" value="1"/>
</dbReference>
<keyword evidence="1" id="KW-0808">Transferase</keyword>
<evidence type="ECO:0000313" key="3">
    <source>
        <dbReference type="Proteomes" id="UP001055172"/>
    </source>
</evidence>
<dbReference type="PANTHER" id="PTHR31642:SF310">
    <property type="entry name" value="FATTY ALCOHOL:CAFFEOYL-COA ACYLTRANSFERASE"/>
    <property type="match status" value="1"/>
</dbReference>
<gene>
    <name evidence="2" type="ORF">ColLi_10761</name>
</gene>
<name>A0AA37GXM9_9PEZI</name>
<dbReference type="Proteomes" id="UP001055172">
    <property type="component" value="Unassembled WGS sequence"/>
</dbReference>
<evidence type="ECO:0000313" key="2">
    <source>
        <dbReference type="EMBL" id="GJC87923.1"/>
    </source>
</evidence>
<comment type="caution">
    <text evidence="2">The sequence shown here is derived from an EMBL/GenBank/DDBJ whole genome shotgun (WGS) entry which is preliminary data.</text>
</comment>